<organism evidence="3 4">
    <name type="scientific">Rummeliibacillus stabekisii</name>
    <dbReference type="NCBI Taxonomy" id="241244"/>
    <lineage>
        <taxon>Bacteria</taxon>
        <taxon>Bacillati</taxon>
        <taxon>Bacillota</taxon>
        <taxon>Bacilli</taxon>
        <taxon>Bacillales</taxon>
        <taxon>Caryophanaceae</taxon>
        <taxon>Rummeliibacillus</taxon>
    </lineage>
</organism>
<sequence length="195" mass="22287">MKKWPVLCSLFLAASVLTACGNDANQKSQDQKEDAFLTEKSKDAISKADKHQTKDIIETKVTGQKMSKAEQEKLTQFISDYPVMRSEAIASGNFEPLANEAIMHDTKLYENLSNQIPKKHKQGDQEEVNKLEIVSIDRKSDTDFVVKTKEYINETKKGNKSLNAYDRTYSVYYDYVDGDENNSFFKISDIKETKF</sequence>
<evidence type="ECO:0000256" key="1">
    <source>
        <dbReference type="SAM" id="SignalP"/>
    </source>
</evidence>
<dbReference type="EMBL" id="CP014806">
    <property type="protein sequence ID" value="AMW99076.1"/>
    <property type="molecule type" value="Genomic_DNA"/>
</dbReference>
<dbReference type="Proteomes" id="UP000076021">
    <property type="component" value="Chromosome"/>
</dbReference>
<feature type="domain" description="TcaA protein NTF2-like" evidence="2">
    <location>
        <begin position="71"/>
        <end position="174"/>
    </location>
</feature>
<dbReference type="AlphaFoldDB" id="A0A143HC67"/>
<evidence type="ECO:0000313" key="4">
    <source>
        <dbReference type="Proteomes" id="UP000076021"/>
    </source>
</evidence>
<name>A0A143HC67_9BACL</name>
<feature type="signal peptide" evidence="1">
    <location>
        <begin position="1"/>
        <end position="19"/>
    </location>
</feature>
<evidence type="ECO:0000259" key="2">
    <source>
        <dbReference type="Pfam" id="PF22819"/>
    </source>
</evidence>
<reference evidence="4" key="2">
    <citation type="submission" date="2016-03" db="EMBL/GenBank/DDBJ databases">
        <authorList>
            <person name="Seldin L."/>
        </authorList>
    </citation>
    <scope>NUCLEOTIDE SEQUENCE [LARGE SCALE GENOMIC DNA]</scope>
    <source>
        <strain evidence="4">PP9</strain>
    </source>
</reference>
<keyword evidence="4" id="KW-1185">Reference proteome</keyword>
<dbReference type="InterPro" id="IPR054528">
    <property type="entry name" value="TcaA_5th"/>
</dbReference>
<dbReference type="PROSITE" id="PS51257">
    <property type="entry name" value="PROKAR_LIPOPROTEIN"/>
    <property type="match status" value="1"/>
</dbReference>
<evidence type="ECO:0000313" key="3">
    <source>
        <dbReference type="EMBL" id="AMW99076.1"/>
    </source>
</evidence>
<protein>
    <recommendedName>
        <fullName evidence="2">TcaA protein NTF2-like domain-containing protein</fullName>
    </recommendedName>
</protein>
<dbReference type="RefSeq" id="WP_066787337.1">
    <property type="nucleotide sequence ID" value="NZ_CP014806.1"/>
</dbReference>
<proteinExistence type="predicted"/>
<keyword evidence="1" id="KW-0732">Signal</keyword>
<reference evidence="3 4" key="1">
    <citation type="journal article" date="2016" name="Genome Announc.">
        <title>Whole-Genome Sequence of Rummeliibacillus stabekisii Strain PP9 Isolated from Antarctic Soil.</title>
        <authorList>
            <person name="da Mota F.F."/>
            <person name="Vollu R.E."/>
            <person name="Jurelevicius D."/>
            <person name="Seldin L."/>
        </authorList>
    </citation>
    <scope>NUCLEOTIDE SEQUENCE [LARGE SCALE GENOMIC DNA]</scope>
    <source>
        <strain evidence="3 4">PP9</strain>
    </source>
</reference>
<dbReference type="OrthoDB" id="2456274at2"/>
<accession>A0A143HC67</accession>
<dbReference type="KEGG" id="rst:ATY39_06155"/>
<gene>
    <name evidence="3" type="ORF">ATY39_06155</name>
</gene>
<feature type="chain" id="PRO_5038748131" description="TcaA protein NTF2-like domain-containing protein" evidence="1">
    <location>
        <begin position="20"/>
        <end position="195"/>
    </location>
</feature>
<dbReference type="Pfam" id="PF22819">
    <property type="entry name" value="TcaA_5th"/>
    <property type="match status" value="1"/>
</dbReference>